<keyword evidence="9" id="KW-1185">Reference proteome</keyword>
<dbReference type="InterPro" id="IPR000222">
    <property type="entry name" value="PP2C_BS"/>
</dbReference>
<dbReference type="PROSITE" id="PS01032">
    <property type="entry name" value="PPM_1"/>
    <property type="match status" value="1"/>
</dbReference>
<name>A0ABD3QUC1_9STRA</name>
<evidence type="ECO:0000313" key="8">
    <source>
        <dbReference type="EMBL" id="KAL3803980.1"/>
    </source>
</evidence>
<dbReference type="SMART" id="SM00331">
    <property type="entry name" value="PP2C_SIG"/>
    <property type="match status" value="1"/>
</dbReference>
<evidence type="ECO:0000256" key="1">
    <source>
        <dbReference type="ARBA" id="ARBA00004170"/>
    </source>
</evidence>
<evidence type="ECO:0000259" key="7">
    <source>
        <dbReference type="PROSITE" id="PS51746"/>
    </source>
</evidence>
<comment type="subcellular location">
    <subcellularLocation>
        <location evidence="1">Membrane</location>
        <topology evidence="1">Peripheral membrane protein</topology>
    </subcellularLocation>
</comment>
<protein>
    <recommendedName>
        <fullName evidence="7">PPM-type phosphatase domain-containing protein</fullName>
    </recommendedName>
</protein>
<dbReference type="GO" id="GO:0004721">
    <property type="term" value="F:phosphoprotein phosphatase activity"/>
    <property type="evidence" value="ECO:0007669"/>
    <property type="project" value="UniProtKB-KW"/>
</dbReference>
<dbReference type="SMART" id="SM00332">
    <property type="entry name" value="PP2Cc"/>
    <property type="match status" value="1"/>
</dbReference>
<feature type="domain" description="PPM-type phosphatase" evidence="7">
    <location>
        <begin position="194"/>
        <end position="526"/>
    </location>
</feature>
<dbReference type="EMBL" id="JALLPJ020000057">
    <property type="protein sequence ID" value="KAL3803980.1"/>
    <property type="molecule type" value="Genomic_DNA"/>
</dbReference>
<dbReference type="Proteomes" id="UP001530400">
    <property type="component" value="Unassembled WGS sequence"/>
</dbReference>
<organism evidence="8 9">
    <name type="scientific">Cyclotella atomus</name>
    <dbReference type="NCBI Taxonomy" id="382360"/>
    <lineage>
        <taxon>Eukaryota</taxon>
        <taxon>Sar</taxon>
        <taxon>Stramenopiles</taxon>
        <taxon>Ochrophyta</taxon>
        <taxon>Bacillariophyta</taxon>
        <taxon>Coscinodiscophyceae</taxon>
        <taxon>Thalassiosirophycidae</taxon>
        <taxon>Stephanodiscales</taxon>
        <taxon>Stephanodiscaceae</taxon>
        <taxon>Cyclotella</taxon>
    </lineage>
</organism>
<evidence type="ECO:0000313" key="9">
    <source>
        <dbReference type="Proteomes" id="UP001530400"/>
    </source>
</evidence>
<evidence type="ECO:0000256" key="2">
    <source>
        <dbReference type="ARBA" id="ARBA00022723"/>
    </source>
</evidence>
<dbReference type="SUPFAM" id="SSF81606">
    <property type="entry name" value="PP2C-like"/>
    <property type="match status" value="1"/>
</dbReference>
<keyword evidence="4 5" id="KW-0904">Protein phosphatase</keyword>
<feature type="region of interest" description="Disordered" evidence="6">
    <location>
        <begin position="175"/>
        <end position="203"/>
    </location>
</feature>
<feature type="region of interest" description="Disordered" evidence="6">
    <location>
        <begin position="272"/>
        <end position="294"/>
    </location>
</feature>
<keyword evidence="3 5" id="KW-0378">Hydrolase</keyword>
<gene>
    <name evidence="8" type="ORF">ACHAWO_001484</name>
</gene>
<dbReference type="InterPro" id="IPR036457">
    <property type="entry name" value="PPM-type-like_dom_sf"/>
</dbReference>
<dbReference type="GO" id="GO:0046872">
    <property type="term" value="F:metal ion binding"/>
    <property type="evidence" value="ECO:0007669"/>
    <property type="project" value="UniProtKB-KW"/>
</dbReference>
<dbReference type="Pfam" id="PF00481">
    <property type="entry name" value="PP2C"/>
    <property type="match status" value="1"/>
</dbReference>
<feature type="compositionally biased region" description="Basic and acidic residues" evidence="6">
    <location>
        <begin position="60"/>
        <end position="71"/>
    </location>
</feature>
<feature type="compositionally biased region" description="Acidic residues" evidence="6">
    <location>
        <begin position="175"/>
        <end position="184"/>
    </location>
</feature>
<comment type="similarity">
    <text evidence="5">Belongs to the PP2C family.</text>
</comment>
<dbReference type="Gene3D" id="3.60.40.10">
    <property type="entry name" value="PPM-type phosphatase domain"/>
    <property type="match status" value="1"/>
</dbReference>
<evidence type="ECO:0000256" key="4">
    <source>
        <dbReference type="ARBA" id="ARBA00022912"/>
    </source>
</evidence>
<dbReference type="InterPro" id="IPR015655">
    <property type="entry name" value="PP2C"/>
</dbReference>
<comment type="caution">
    <text evidence="8">The sequence shown here is derived from an EMBL/GenBank/DDBJ whole genome shotgun (WGS) entry which is preliminary data.</text>
</comment>
<dbReference type="GO" id="GO:0016020">
    <property type="term" value="C:membrane"/>
    <property type="evidence" value="ECO:0007669"/>
    <property type="project" value="UniProtKB-SubCell"/>
</dbReference>
<dbReference type="InterPro" id="IPR001932">
    <property type="entry name" value="PPM-type_phosphatase-like_dom"/>
</dbReference>
<sequence length="533" mass="58399">MSTSLDVDDSLDIGSPDEALAHTFRQRRLTYSKHHLQGAAAAAAALLAEDLSDVDDENTIDEKEAAGDKRTLASNQEDEPLSKRIKSEEPTSPSSKLDDSLRKRILHAGEIIKKASSHHPQQQHHSSHNHRLAPKSKWRQRFSFCSTAPDTALPFPRSVVGTYSCHGMEPVYDSDYEHSEESDEDKNSSESMAALNKSQQQTVAKINQDRGGIAYPYANDGKCALFGVYDGHGEGGELVSQYALGEVQRLLEEKLLGLPSTLKNGSKKLESIGEDVTGDNENGHSEKQTSSQEESLIKKAFRETFVKVDRGLLKESDIEPIYSGTTACVALLRHNKLYISNAGDSRAVLARRSTIKSDEENASAENDSTTLVTVPLSIDQNPDSQGEQERILSAGGFVSPPPEPGLSARVWLDAENTQIGLAMARSIGDHAVKGVGVTADPVVTVHEVQEEDEFIILATDGVWEFMESEDAVEIVSKYLYCKNGGNGNGNNCASKACEALIKAAMAKWHEYEGDYRDDITAIVVRLKDIWKYH</sequence>
<dbReference type="PROSITE" id="PS51746">
    <property type="entry name" value="PPM_2"/>
    <property type="match status" value="1"/>
</dbReference>
<evidence type="ECO:0000256" key="3">
    <source>
        <dbReference type="ARBA" id="ARBA00022801"/>
    </source>
</evidence>
<dbReference type="PANTHER" id="PTHR47992">
    <property type="entry name" value="PROTEIN PHOSPHATASE"/>
    <property type="match status" value="1"/>
</dbReference>
<proteinExistence type="inferred from homology"/>
<feature type="compositionally biased region" description="Basic and acidic residues" evidence="6">
    <location>
        <begin position="80"/>
        <end position="89"/>
    </location>
</feature>
<feature type="region of interest" description="Disordered" evidence="6">
    <location>
        <begin position="115"/>
        <end position="134"/>
    </location>
</feature>
<reference evidence="8 9" key="1">
    <citation type="submission" date="2024-10" db="EMBL/GenBank/DDBJ databases">
        <title>Updated reference genomes for cyclostephanoid diatoms.</title>
        <authorList>
            <person name="Roberts W.R."/>
            <person name="Alverson A.J."/>
        </authorList>
    </citation>
    <scope>NUCLEOTIDE SEQUENCE [LARGE SCALE GENOMIC DNA]</scope>
    <source>
        <strain evidence="8 9">AJA010-31</strain>
    </source>
</reference>
<keyword evidence="2" id="KW-0479">Metal-binding</keyword>
<accession>A0ABD3QUC1</accession>
<dbReference type="AlphaFoldDB" id="A0ABD3QUC1"/>
<feature type="region of interest" description="Disordered" evidence="6">
    <location>
        <begin position="57"/>
        <end position="101"/>
    </location>
</feature>
<dbReference type="CDD" id="cd00143">
    <property type="entry name" value="PP2Cc"/>
    <property type="match status" value="1"/>
</dbReference>
<evidence type="ECO:0000256" key="5">
    <source>
        <dbReference type="RuleBase" id="RU003465"/>
    </source>
</evidence>
<evidence type="ECO:0000256" key="6">
    <source>
        <dbReference type="SAM" id="MobiDB-lite"/>
    </source>
</evidence>